<gene>
    <name evidence="2" type="ORF">B0H15DRAFT_873440</name>
</gene>
<dbReference type="AlphaFoldDB" id="A0AAD6UJ49"/>
<comment type="caution">
    <text evidence="2">The sequence shown here is derived from an EMBL/GenBank/DDBJ whole genome shotgun (WGS) entry which is preliminary data.</text>
</comment>
<evidence type="ECO:0000313" key="3">
    <source>
        <dbReference type="Proteomes" id="UP001222325"/>
    </source>
</evidence>
<dbReference type="PANTHER" id="PTHR37487">
    <property type="entry name" value="CHROMOSOME 1, WHOLE GENOME SHOTGUN SEQUENCE"/>
    <property type="match status" value="1"/>
</dbReference>
<dbReference type="EMBL" id="JARJCN010000001">
    <property type="protein sequence ID" value="KAJ7104057.1"/>
    <property type="molecule type" value="Genomic_DNA"/>
</dbReference>
<keyword evidence="3" id="KW-1185">Reference proteome</keyword>
<protein>
    <submittedName>
        <fullName evidence="2">Uncharacterized protein</fullName>
    </submittedName>
</protein>
<dbReference type="PANTHER" id="PTHR37487:SF3">
    <property type="entry name" value="CLEAVAGE_POLYADENYLATION SPECIFICITY FACTOR A SUBUNIT N-TERMINAL DOMAIN-CONTAINING PROTEIN"/>
    <property type="match status" value="1"/>
</dbReference>
<sequence>MFATLLTFALFAAPALNGVAALNIDTPALTQCGSAHITWDKSKGPYNLIVVDSADPCGDVLADLGDHTGTSITWKVNFPANKTLMFSLEDADGQEAWSGAMKVAASSDVSCLNNAAAAGSSSAPALAPPASTKPVIPSPTAALGAAGAAVTSAGSSGPLGGISNAGNKGGAAALHMNPIMILCALFAGAALVL</sequence>
<accession>A0AAD6UJ49</accession>
<evidence type="ECO:0000256" key="1">
    <source>
        <dbReference type="SAM" id="SignalP"/>
    </source>
</evidence>
<dbReference type="Proteomes" id="UP001222325">
    <property type="component" value="Unassembled WGS sequence"/>
</dbReference>
<feature type="signal peptide" evidence="1">
    <location>
        <begin position="1"/>
        <end position="21"/>
    </location>
</feature>
<name>A0AAD6UJ49_9AGAR</name>
<feature type="chain" id="PRO_5042094326" evidence="1">
    <location>
        <begin position="22"/>
        <end position="193"/>
    </location>
</feature>
<reference evidence="2" key="1">
    <citation type="submission" date="2023-03" db="EMBL/GenBank/DDBJ databases">
        <title>Massive genome expansion in bonnet fungi (Mycena s.s.) driven by repeated elements and novel gene families across ecological guilds.</title>
        <authorList>
            <consortium name="Lawrence Berkeley National Laboratory"/>
            <person name="Harder C.B."/>
            <person name="Miyauchi S."/>
            <person name="Viragh M."/>
            <person name="Kuo A."/>
            <person name="Thoen E."/>
            <person name="Andreopoulos B."/>
            <person name="Lu D."/>
            <person name="Skrede I."/>
            <person name="Drula E."/>
            <person name="Henrissat B."/>
            <person name="Morin E."/>
            <person name="Kohler A."/>
            <person name="Barry K."/>
            <person name="LaButti K."/>
            <person name="Morin E."/>
            <person name="Salamov A."/>
            <person name="Lipzen A."/>
            <person name="Mereny Z."/>
            <person name="Hegedus B."/>
            <person name="Baldrian P."/>
            <person name="Stursova M."/>
            <person name="Weitz H."/>
            <person name="Taylor A."/>
            <person name="Grigoriev I.V."/>
            <person name="Nagy L.G."/>
            <person name="Martin F."/>
            <person name="Kauserud H."/>
        </authorList>
    </citation>
    <scope>NUCLEOTIDE SEQUENCE</scope>
    <source>
        <strain evidence="2">CBHHK173m</strain>
    </source>
</reference>
<organism evidence="2 3">
    <name type="scientific">Mycena belliarum</name>
    <dbReference type="NCBI Taxonomy" id="1033014"/>
    <lineage>
        <taxon>Eukaryota</taxon>
        <taxon>Fungi</taxon>
        <taxon>Dikarya</taxon>
        <taxon>Basidiomycota</taxon>
        <taxon>Agaricomycotina</taxon>
        <taxon>Agaricomycetes</taxon>
        <taxon>Agaricomycetidae</taxon>
        <taxon>Agaricales</taxon>
        <taxon>Marasmiineae</taxon>
        <taxon>Mycenaceae</taxon>
        <taxon>Mycena</taxon>
    </lineage>
</organism>
<proteinExistence type="predicted"/>
<keyword evidence="1" id="KW-0732">Signal</keyword>
<evidence type="ECO:0000313" key="2">
    <source>
        <dbReference type="EMBL" id="KAJ7104057.1"/>
    </source>
</evidence>